<sequence length="311" mass="32413">MPGQKVDVQKPINYASLKGRNVLVTGGASGLGKNMVRMFAEHGANVVIADLQDSLGKVVEQELAGQGGKIKYIHADVTSFDSQVNMLKETLAFFPRNEIDIFVPNAGILSPPTQIVPQDPAGLADLKTPPPDLSAKVIGVNLSGVYVGTMLVARYGMGLHKGQVSKPAKAIVLIASLAGYCGAEGSVEYTTTKFGVRGLLRGLRKQLAGLGVRLNAVAPFYVETPMTTDAVGALKSVGIPTAPIEYVTEAIARLATDETAYGRSVFVMPEGLSDGGDDSAGGQGGESFSLKGLGEHWAVLVNGPMSDEVGS</sequence>
<protein>
    <submittedName>
        <fullName evidence="4">Uncharacterized protein</fullName>
    </submittedName>
</protein>
<dbReference type="CDD" id="cd05233">
    <property type="entry name" value="SDR_c"/>
    <property type="match status" value="1"/>
</dbReference>
<dbReference type="EMBL" id="JAWDJX010000016">
    <property type="protein sequence ID" value="KAK3053371.1"/>
    <property type="molecule type" value="Genomic_DNA"/>
</dbReference>
<comment type="caution">
    <text evidence="4">The sequence shown here is derived from an EMBL/GenBank/DDBJ whole genome shotgun (WGS) entry which is preliminary data.</text>
</comment>
<dbReference type="Proteomes" id="UP001271007">
    <property type="component" value="Unassembled WGS sequence"/>
</dbReference>
<dbReference type="GO" id="GO:0016491">
    <property type="term" value="F:oxidoreductase activity"/>
    <property type="evidence" value="ECO:0007669"/>
    <property type="project" value="UniProtKB-KW"/>
</dbReference>
<name>A0AAJ0G9G8_9PEZI</name>
<evidence type="ECO:0000313" key="4">
    <source>
        <dbReference type="EMBL" id="KAK3053371.1"/>
    </source>
</evidence>
<dbReference type="AlphaFoldDB" id="A0AAJ0G9G8"/>
<evidence type="ECO:0000313" key="5">
    <source>
        <dbReference type="Proteomes" id="UP001271007"/>
    </source>
</evidence>
<dbReference type="InterPro" id="IPR036291">
    <property type="entry name" value="NAD(P)-bd_dom_sf"/>
</dbReference>
<evidence type="ECO:0000256" key="1">
    <source>
        <dbReference type="ARBA" id="ARBA00006484"/>
    </source>
</evidence>
<gene>
    <name evidence="4" type="ORF">LTR09_005540</name>
</gene>
<keyword evidence="5" id="KW-1185">Reference proteome</keyword>
<dbReference type="Pfam" id="PF00106">
    <property type="entry name" value="adh_short"/>
    <property type="match status" value="1"/>
</dbReference>
<keyword evidence="3" id="KW-0560">Oxidoreductase</keyword>
<dbReference type="InterPro" id="IPR020904">
    <property type="entry name" value="Sc_DH/Rdtase_CS"/>
</dbReference>
<evidence type="ECO:0000256" key="3">
    <source>
        <dbReference type="ARBA" id="ARBA00023002"/>
    </source>
</evidence>
<dbReference type="PANTHER" id="PTHR43180">
    <property type="entry name" value="3-OXOACYL-(ACYL-CARRIER-PROTEIN) REDUCTASE (AFU_ORTHOLOGUE AFUA_6G11210)"/>
    <property type="match status" value="1"/>
</dbReference>
<dbReference type="PRINTS" id="PR00081">
    <property type="entry name" value="GDHRDH"/>
</dbReference>
<organism evidence="4 5">
    <name type="scientific">Extremus antarcticus</name>
    <dbReference type="NCBI Taxonomy" id="702011"/>
    <lineage>
        <taxon>Eukaryota</taxon>
        <taxon>Fungi</taxon>
        <taxon>Dikarya</taxon>
        <taxon>Ascomycota</taxon>
        <taxon>Pezizomycotina</taxon>
        <taxon>Dothideomycetes</taxon>
        <taxon>Dothideomycetidae</taxon>
        <taxon>Mycosphaerellales</taxon>
        <taxon>Extremaceae</taxon>
        <taxon>Extremus</taxon>
    </lineage>
</organism>
<reference evidence="4" key="1">
    <citation type="submission" date="2023-04" db="EMBL/GenBank/DDBJ databases">
        <title>Black Yeasts Isolated from many extreme environments.</title>
        <authorList>
            <person name="Coleine C."/>
            <person name="Stajich J.E."/>
            <person name="Selbmann L."/>
        </authorList>
    </citation>
    <scope>NUCLEOTIDE SEQUENCE</scope>
    <source>
        <strain evidence="4">CCFEE 5312</strain>
    </source>
</reference>
<dbReference type="Gene3D" id="3.40.50.720">
    <property type="entry name" value="NAD(P)-binding Rossmann-like Domain"/>
    <property type="match status" value="1"/>
</dbReference>
<dbReference type="PROSITE" id="PS00061">
    <property type="entry name" value="ADH_SHORT"/>
    <property type="match status" value="1"/>
</dbReference>
<dbReference type="SUPFAM" id="SSF51735">
    <property type="entry name" value="NAD(P)-binding Rossmann-fold domains"/>
    <property type="match status" value="1"/>
</dbReference>
<dbReference type="PANTHER" id="PTHR43180:SF33">
    <property type="entry name" value="15-HYDROXYPROSTAGLANDIN DEHYDROGENASE [NAD(+)]-LIKE"/>
    <property type="match status" value="1"/>
</dbReference>
<evidence type="ECO:0000256" key="2">
    <source>
        <dbReference type="ARBA" id="ARBA00022857"/>
    </source>
</evidence>
<accession>A0AAJ0G9G8</accession>
<proteinExistence type="inferred from homology"/>
<dbReference type="InterPro" id="IPR002347">
    <property type="entry name" value="SDR_fam"/>
</dbReference>
<keyword evidence="2" id="KW-0521">NADP</keyword>
<comment type="similarity">
    <text evidence="1">Belongs to the short-chain dehydrogenases/reductases (SDR) family.</text>
</comment>